<evidence type="ECO:0000313" key="1">
    <source>
        <dbReference type="EMBL" id="VAW77458.1"/>
    </source>
</evidence>
<accession>A0A3B0Y9I1</accession>
<proteinExistence type="predicted"/>
<name>A0A3B0Y9I1_9ZZZZ</name>
<dbReference type="AlphaFoldDB" id="A0A3B0Y9I1"/>
<reference evidence="1" key="1">
    <citation type="submission" date="2018-06" db="EMBL/GenBank/DDBJ databases">
        <authorList>
            <person name="Zhirakovskaya E."/>
        </authorList>
    </citation>
    <scope>NUCLEOTIDE SEQUENCE</scope>
</reference>
<protein>
    <submittedName>
        <fullName evidence="1">Uncharacterized protein</fullName>
    </submittedName>
</protein>
<sequence>MYHSHARVPEKDLEKAGFDMETLSIVDKGCHTEEGTIGYTIQMLTSGLTRLLPGLEAVKINPTS</sequence>
<dbReference type="EMBL" id="UOFK01000119">
    <property type="protein sequence ID" value="VAW77458.1"/>
    <property type="molecule type" value="Genomic_DNA"/>
</dbReference>
<gene>
    <name evidence="1" type="ORF">MNBD_GAMMA13-11</name>
</gene>
<organism evidence="1">
    <name type="scientific">hydrothermal vent metagenome</name>
    <dbReference type="NCBI Taxonomy" id="652676"/>
    <lineage>
        <taxon>unclassified sequences</taxon>
        <taxon>metagenomes</taxon>
        <taxon>ecological metagenomes</taxon>
    </lineage>
</organism>